<comment type="caution">
    <text evidence="1">The sequence shown here is derived from an EMBL/GenBank/DDBJ whole genome shotgun (WGS) entry which is preliminary data.</text>
</comment>
<protein>
    <submittedName>
        <fullName evidence="1">Uncharacterized protein</fullName>
    </submittedName>
</protein>
<evidence type="ECO:0000313" key="1">
    <source>
        <dbReference type="EMBL" id="KAK3079100.1"/>
    </source>
</evidence>
<reference evidence="1" key="1">
    <citation type="submission" date="2024-09" db="EMBL/GenBank/DDBJ databases">
        <title>Black Yeasts Isolated from many extreme environments.</title>
        <authorList>
            <person name="Coleine C."/>
            <person name="Stajich J.E."/>
            <person name="Selbmann L."/>
        </authorList>
    </citation>
    <scope>NUCLEOTIDE SEQUENCE</scope>
    <source>
        <strain evidence="1">CCFEE 5737</strain>
    </source>
</reference>
<evidence type="ECO:0000313" key="2">
    <source>
        <dbReference type="Proteomes" id="UP001186974"/>
    </source>
</evidence>
<dbReference type="EMBL" id="JAWDJW010001376">
    <property type="protein sequence ID" value="KAK3079100.1"/>
    <property type="molecule type" value="Genomic_DNA"/>
</dbReference>
<sequence length="568" mass="62967">MDIYVGALLGLPHTISEDDIDQSFPAEVDDEYITAEGIKPMPEGSVTVIAASNAHTRIVQILDKVVRLVYPIKPTNVAQDRKGTDAVPVYRISYIKIQEIERELHEWSESLPLGLRPGGEAPRIIVRVQQLLRLAFAHCQMMLYRPFLHYVSQTCKVPKSQDRRSWACAAAAVGVSRNIINITADMYKRQLLNGAYWFSMYTTFFSILSILYFALENPENASSAEVLGTAELGRDTLAGLAKRSMAADRCTVTLKQKALFDQVPEKLKRDLAERQAKGKTVQPNLKRRQQPSPNPTSHPTGIQPKPSMEPFQAQPAQRDNTFLHNPLESNHSSYPYSMGPTSTPHQSASPYASSQEFYDQSPNLTPNSVATPNSFLPSLHPNGQQSAQQGFNMSPMSNGFLQNSFNDPNHALPDLSSLMFPGDDPFQYPQQGQPLSNFDNSMVGQPAPDFTTMFPSTSAPTSNLAAPQPPQRQSFIPPSSSFNPKGVPDTPNNGDTEVQLLGPMPMFMMQGGNNQQQAHNFVGLPPNNQQNRFNDFGLFDGSAQEWQQGLEPESVQDWFVGTYGRNYG</sequence>
<keyword evidence="2" id="KW-1185">Reference proteome</keyword>
<accession>A0ACC3DRD9</accession>
<name>A0ACC3DRD9_9PEZI</name>
<proteinExistence type="predicted"/>
<gene>
    <name evidence="1" type="ORF">LTS18_005741</name>
</gene>
<organism evidence="1 2">
    <name type="scientific">Coniosporium uncinatum</name>
    <dbReference type="NCBI Taxonomy" id="93489"/>
    <lineage>
        <taxon>Eukaryota</taxon>
        <taxon>Fungi</taxon>
        <taxon>Dikarya</taxon>
        <taxon>Ascomycota</taxon>
        <taxon>Pezizomycotina</taxon>
        <taxon>Dothideomycetes</taxon>
        <taxon>Dothideomycetes incertae sedis</taxon>
        <taxon>Coniosporium</taxon>
    </lineage>
</organism>
<dbReference type="Proteomes" id="UP001186974">
    <property type="component" value="Unassembled WGS sequence"/>
</dbReference>